<dbReference type="EMBL" id="LXQA011135213">
    <property type="protein sequence ID" value="MCI86248.1"/>
    <property type="molecule type" value="Genomic_DNA"/>
</dbReference>
<organism evidence="2 3">
    <name type="scientific">Trifolium medium</name>
    <dbReference type="NCBI Taxonomy" id="97028"/>
    <lineage>
        <taxon>Eukaryota</taxon>
        <taxon>Viridiplantae</taxon>
        <taxon>Streptophyta</taxon>
        <taxon>Embryophyta</taxon>
        <taxon>Tracheophyta</taxon>
        <taxon>Spermatophyta</taxon>
        <taxon>Magnoliopsida</taxon>
        <taxon>eudicotyledons</taxon>
        <taxon>Gunneridae</taxon>
        <taxon>Pentapetalae</taxon>
        <taxon>rosids</taxon>
        <taxon>fabids</taxon>
        <taxon>Fabales</taxon>
        <taxon>Fabaceae</taxon>
        <taxon>Papilionoideae</taxon>
        <taxon>50 kb inversion clade</taxon>
        <taxon>NPAAA clade</taxon>
        <taxon>Hologalegina</taxon>
        <taxon>IRL clade</taxon>
        <taxon>Trifolieae</taxon>
        <taxon>Trifolium</taxon>
    </lineage>
</organism>
<feature type="domain" description="Tf2-1-like SH3-like" evidence="1">
    <location>
        <begin position="17"/>
        <end position="59"/>
    </location>
</feature>
<evidence type="ECO:0000313" key="2">
    <source>
        <dbReference type="EMBL" id="MCI86248.1"/>
    </source>
</evidence>
<evidence type="ECO:0000313" key="3">
    <source>
        <dbReference type="Proteomes" id="UP000265520"/>
    </source>
</evidence>
<evidence type="ECO:0000259" key="1">
    <source>
        <dbReference type="Pfam" id="PF24626"/>
    </source>
</evidence>
<proteinExistence type="predicted"/>
<feature type="non-terminal residue" evidence="2">
    <location>
        <position position="59"/>
    </location>
</feature>
<dbReference type="Proteomes" id="UP000265520">
    <property type="component" value="Unassembled WGS sequence"/>
</dbReference>
<comment type="caution">
    <text evidence="2">The sequence shown here is derived from an EMBL/GenBank/DDBJ whole genome shotgun (WGS) entry which is preliminary data.</text>
</comment>
<protein>
    <recommendedName>
        <fullName evidence="1">Tf2-1-like SH3-like domain-containing protein</fullName>
    </recommendedName>
</protein>
<reference evidence="2 3" key="1">
    <citation type="journal article" date="2018" name="Front. Plant Sci.">
        <title>Red Clover (Trifolium pratense) and Zigzag Clover (T. medium) - A Picture of Genomic Similarities and Differences.</title>
        <authorList>
            <person name="Dluhosova J."/>
            <person name="Istvanek J."/>
            <person name="Nedelnik J."/>
            <person name="Repkova J."/>
        </authorList>
    </citation>
    <scope>NUCLEOTIDE SEQUENCE [LARGE SCALE GENOMIC DNA]</scope>
    <source>
        <strain evidence="3">cv. 10/8</strain>
        <tissue evidence="2">Leaf</tissue>
    </source>
</reference>
<name>A0A392VCZ8_9FABA</name>
<accession>A0A392VCZ8</accession>
<sequence length="59" mass="6942">MKHFADKKRSDRSFQVGEWVFLKLRPHRQNSVATRIFAKLAARYYGPFQVVERIGAVAY</sequence>
<dbReference type="Pfam" id="PF24626">
    <property type="entry name" value="SH3_Tf2-1"/>
    <property type="match status" value="1"/>
</dbReference>
<dbReference type="InterPro" id="IPR056924">
    <property type="entry name" value="SH3_Tf2-1"/>
</dbReference>
<keyword evidence="3" id="KW-1185">Reference proteome</keyword>
<dbReference type="AlphaFoldDB" id="A0A392VCZ8"/>